<dbReference type="EMBL" id="JAIWYP010000014">
    <property type="protein sequence ID" value="KAH3713922.1"/>
    <property type="molecule type" value="Genomic_DNA"/>
</dbReference>
<reference evidence="1" key="1">
    <citation type="journal article" date="2019" name="bioRxiv">
        <title>The Genome of the Zebra Mussel, Dreissena polymorpha: A Resource for Invasive Species Research.</title>
        <authorList>
            <person name="McCartney M.A."/>
            <person name="Auch B."/>
            <person name="Kono T."/>
            <person name="Mallez S."/>
            <person name="Zhang Y."/>
            <person name="Obille A."/>
            <person name="Becker A."/>
            <person name="Abrahante J.E."/>
            <person name="Garbe J."/>
            <person name="Badalamenti J.P."/>
            <person name="Herman A."/>
            <person name="Mangelson H."/>
            <person name="Liachko I."/>
            <person name="Sullivan S."/>
            <person name="Sone E.D."/>
            <person name="Koren S."/>
            <person name="Silverstein K.A.T."/>
            <person name="Beckman K.B."/>
            <person name="Gohl D.M."/>
        </authorList>
    </citation>
    <scope>NUCLEOTIDE SEQUENCE</scope>
    <source>
        <strain evidence="1">Duluth1</strain>
        <tissue evidence="1">Whole animal</tissue>
    </source>
</reference>
<dbReference type="Proteomes" id="UP000828390">
    <property type="component" value="Unassembled WGS sequence"/>
</dbReference>
<dbReference type="AlphaFoldDB" id="A0A9D4HDR1"/>
<sequence>MVLHDYKTCSVDTTIDDLEDNPYPAMEIFTLALQFLKGHLIEALKDELPTLIDTNIQYIINVPAIWTDEAIDFMRESAATVRTSKTSLTMT</sequence>
<accession>A0A9D4HDR1</accession>
<evidence type="ECO:0000313" key="2">
    <source>
        <dbReference type="Proteomes" id="UP000828390"/>
    </source>
</evidence>
<gene>
    <name evidence="1" type="ORF">DPMN_073725</name>
</gene>
<evidence type="ECO:0000313" key="1">
    <source>
        <dbReference type="EMBL" id="KAH3713922.1"/>
    </source>
</evidence>
<comment type="caution">
    <text evidence="1">The sequence shown here is derived from an EMBL/GenBank/DDBJ whole genome shotgun (WGS) entry which is preliminary data.</text>
</comment>
<protein>
    <submittedName>
        <fullName evidence="1">Uncharacterized protein</fullName>
    </submittedName>
</protein>
<name>A0A9D4HDR1_DREPO</name>
<organism evidence="1 2">
    <name type="scientific">Dreissena polymorpha</name>
    <name type="common">Zebra mussel</name>
    <name type="synonym">Mytilus polymorpha</name>
    <dbReference type="NCBI Taxonomy" id="45954"/>
    <lineage>
        <taxon>Eukaryota</taxon>
        <taxon>Metazoa</taxon>
        <taxon>Spiralia</taxon>
        <taxon>Lophotrochozoa</taxon>
        <taxon>Mollusca</taxon>
        <taxon>Bivalvia</taxon>
        <taxon>Autobranchia</taxon>
        <taxon>Heteroconchia</taxon>
        <taxon>Euheterodonta</taxon>
        <taxon>Imparidentia</taxon>
        <taxon>Neoheterodontei</taxon>
        <taxon>Myida</taxon>
        <taxon>Dreissenoidea</taxon>
        <taxon>Dreissenidae</taxon>
        <taxon>Dreissena</taxon>
    </lineage>
</organism>
<keyword evidence="2" id="KW-1185">Reference proteome</keyword>
<dbReference type="Gene3D" id="3.30.420.40">
    <property type="match status" value="1"/>
</dbReference>
<proteinExistence type="predicted"/>
<reference evidence="1" key="2">
    <citation type="submission" date="2020-11" db="EMBL/GenBank/DDBJ databases">
        <authorList>
            <person name="McCartney M.A."/>
            <person name="Auch B."/>
            <person name="Kono T."/>
            <person name="Mallez S."/>
            <person name="Becker A."/>
            <person name="Gohl D.M."/>
            <person name="Silverstein K.A.T."/>
            <person name="Koren S."/>
            <person name="Bechman K.B."/>
            <person name="Herman A."/>
            <person name="Abrahante J.E."/>
            <person name="Garbe J."/>
        </authorList>
    </citation>
    <scope>NUCLEOTIDE SEQUENCE</scope>
    <source>
        <strain evidence="1">Duluth1</strain>
        <tissue evidence="1">Whole animal</tissue>
    </source>
</reference>